<keyword evidence="4" id="KW-0547">Nucleotide-binding</keyword>
<evidence type="ECO:0000313" key="9">
    <source>
        <dbReference type="Proteomes" id="UP000664658"/>
    </source>
</evidence>
<dbReference type="InterPro" id="IPR043128">
    <property type="entry name" value="Rev_trsase/Diguanyl_cyclase"/>
</dbReference>
<accession>A0A8I1W4P7</accession>
<evidence type="ECO:0000256" key="4">
    <source>
        <dbReference type="ARBA" id="ARBA00023134"/>
    </source>
</evidence>
<evidence type="ECO:0000313" key="8">
    <source>
        <dbReference type="EMBL" id="MBO1107348.1"/>
    </source>
</evidence>
<dbReference type="InterPro" id="IPR029787">
    <property type="entry name" value="Nucleotide_cyclase"/>
</dbReference>
<dbReference type="PANTHER" id="PTHR45138:SF9">
    <property type="entry name" value="DIGUANYLATE CYCLASE DGCM-RELATED"/>
    <property type="match status" value="1"/>
</dbReference>
<dbReference type="GO" id="GO:0043709">
    <property type="term" value="P:cell adhesion involved in single-species biofilm formation"/>
    <property type="evidence" value="ECO:0007669"/>
    <property type="project" value="TreeGrafter"/>
</dbReference>
<dbReference type="EC" id="2.7.7.65" evidence="3"/>
<dbReference type="RefSeq" id="WP_207541646.1">
    <property type="nucleotide sequence ID" value="NZ_JAFNAA010000003.1"/>
</dbReference>
<comment type="caution">
    <text evidence="8">The sequence shown here is derived from an EMBL/GenBank/DDBJ whole genome shotgun (WGS) entry which is preliminary data.</text>
</comment>
<dbReference type="GO" id="GO:0005525">
    <property type="term" value="F:GTP binding"/>
    <property type="evidence" value="ECO:0007669"/>
    <property type="project" value="UniProtKB-KW"/>
</dbReference>
<evidence type="ECO:0000256" key="3">
    <source>
        <dbReference type="ARBA" id="ARBA00012528"/>
    </source>
</evidence>
<dbReference type="InterPro" id="IPR000160">
    <property type="entry name" value="GGDEF_dom"/>
</dbReference>
<dbReference type="AlphaFoldDB" id="A0A8I1W4P7"/>
<dbReference type="CDD" id="cd01949">
    <property type="entry name" value="GGDEF"/>
    <property type="match status" value="1"/>
</dbReference>
<gene>
    <name evidence="8" type="ORF">J2R62_03775</name>
</gene>
<proteinExistence type="predicted"/>
<evidence type="ECO:0000256" key="1">
    <source>
        <dbReference type="ARBA" id="ARBA00001946"/>
    </source>
</evidence>
<dbReference type="PANTHER" id="PTHR45138">
    <property type="entry name" value="REGULATORY COMPONENTS OF SENSORY TRANSDUCTION SYSTEM"/>
    <property type="match status" value="1"/>
</dbReference>
<evidence type="ECO:0000259" key="7">
    <source>
        <dbReference type="PROSITE" id="PS50887"/>
    </source>
</evidence>
<dbReference type="Proteomes" id="UP000664658">
    <property type="component" value="Unassembled WGS sequence"/>
</dbReference>
<keyword evidence="6" id="KW-1133">Transmembrane helix</keyword>
<feature type="domain" description="GGDEF" evidence="7">
    <location>
        <begin position="303"/>
        <end position="430"/>
    </location>
</feature>
<dbReference type="SUPFAM" id="SSF55073">
    <property type="entry name" value="Nucleotide cyclase"/>
    <property type="match status" value="1"/>
</dbReference>
<keyword evidence="6" id="KW-0812">Transmembrane</keyword>
<dbReference type="SMART" id="SM00267">
    <property type="entry name" value="GGDEF"/>
    <property type="match status" value="1"/>
</dbReference>
<dbReference type="FunFam" id="3.30.70.270:FF:000001">
    <property type="entry name" value="Diguanylate cyclase domain protein"/>
    <property type="match status" value="1"/>
</dbReference>
<feature type="transmembrane region" description="Helical" evidence="6">
    <location>
        <begin position="219"/>
        <end position="240"/>
    </location>
</feature>
<protein>
    <recommendedName>
        <fullName evidence="3">diguanylate cyclase</fullName>
        <ecNumber evidence="3">2.7.7.65</ecNumber>
    </recommendedName>
</protein>
<name>A0A8I1W4P7_PLESH</name>
<dbReference type="SUPFAM" id="SSF49785">
    <property type="entry name" value="Galactose-binding domain-like"/>
    <property type="match status" value="1"/>
</dbReference>
<dbReference type="GO" id="GO:1902201">
    <property type="term" value="P:negative regulation of bacterial-type flagellum-dependent cell motility"/>
    <property type="evidence" value="ECO:0007669"/>
    <property type="project" value="TreeGrafter"/>
</dbReference>
<dbReference type="InterPro" id="IPR050469">
    <property type="entry name" value="Diguanylate_Cyclase"/>
</dbReference>
<organism evidence="8 9">
    <name type="scientific">Plesiomonas shigelloides</name>
    <name type="common">Aeromonas shigelloides</name>
    <dbReference type="NCBI Taxonomy" id="703"/>
    <lineage>
        <taxon>Bacteria</taxon>
        <taxon>Pseudomonadati</taxon>
        <taxon>Pseudomonadota</taxon>
        <taxon>Gammaproteobacteria</taxon>
        <taxon>Enterobacterales</taxon>
        <taxon>Enterobacteriaceae</taxon>
        <taxon>Plesiomonas</taxon>
    </lineage>
</organism>
<dbReference type="InterPro" id="IPR008979">
    <property type="entry name" value="Galactose-bd-like_sf"/>
</dbReference>
<dbReference type="PROSITE" id="PS50887">
    <property type="entry name" value="GGDEF"/>
    <property type="match status" value="1"/>
</dbReference>
<dbReference type="EMBL" id="JAFNAA010000003">
    <property type="protein sequence ID" value="MBO1107348.1"/>
    <property type="molecule type" value="Genomic_DNA"/>
</dbReference>
<dbReference type="GO" id="GO:0052621">
    <property type="term" value="F:diguanylate cyclase activity"/>
    <property type="evidence" value="ECO:0007669"/>
    <property type="project" value="UniProtKB-EC"/>
</dbReference>
<evidence type="ECO:0000256" key="6">
    <source>
        <dbReference type="SAM" id="Phobius"/>
    </source>
</evidence>
<comment type="cofactor">
    <cofactor evidence="1">
        <name>Mg(2+)</name>
        <dbReference type="ChEBI" id="CHEBI:18420"/>
    </cofactor>
</comment>
<reference evidence="8" key="1">
    <citation type="submission" date="2021-03" db="EMBL/GenBank/DDBJ databases">
        <title>Plesiomonas shigelloides zfcc0051, isolated from zebrafish feces.</title>
        <authorList>
            <person name="Vanderhoek Z."/>
            <person name="Gaulke C."/>
        </authorList>
    </citation>
    <scope>NUCLEOTIDE SEQUENCE</scope>
    <source>
        <strain evidence="8">Zfcc0051</strain>
    </source>
</reference>
<keyword evidence="6" id="KW-0472">Membrane</keyword>
<dbReference type="NCBIfam" id="TIGR00254">
    <property type="entry name" value="GGDEF"/>
    <property type="match status" value="1"/>
</dbReference>
<dbReference type="Gene3D" id="3.30.70.270">
    <property type="match status" value="1"/>
</dbReference>
<evidence type="ECO:0000256" key="5">
    <source>
        <dbReference type="ARBA" id="ARBA00034247"/>
    </source>
</evidence>
<comment type="pathway">
    <text evidence="2">Purine metabolism; 3',5'-cyclic di-GMP biosynthesis.</text>
</comment>
<keyword evidence="4" id="KW-0342">GTP-binding</keyword>
<dbReference type="Pfam" id="PF00990">
    <property type="entry name" value="GGDEF"/>
    <property type="match status" value="1"/>
</dbReference>
<dbReference type="GO" id="GO:0005886">
    <property type="term" value="C:plasma membrane"/>
    <property type="evidence" value="ECO:0007669"/>
    <property type="project" value="TreeGrafter"/>
</dbReference>
<sequence length="430" mass="49216">MVWQNAAAKFFTALLLLTVAAVALYPVFAHRVIRIDGLSADSVEPIDDRVRGGTSEAVVTVDKNGRINLDCQLTKAYRWPYCEASLLVAEPESGLDLSKFERIRIALRSSGEEPQFWRLYLRNYDPAYSRCDEPLSHKVNELIVRPADTGNMVDVPMSAFQVASWWINDFKVPVQQALPQFDRVFQLEFASSEVMPAGEHRLQVDYVEFHGKWISQEHYYLLIIAVWVVSMLTYLSLMHVQMRAQLRSARQRQQQLSELNLMLKLRNEEVEYQAKYDPLTGALNRYGARALMLDMWRPTKAEMEGAMILLDIDHFKRINDTYGHLVGDEVLQHLAHRCRSLIPANCRLVRWGGEEFMLLCPDMTLYRAQYVAEQLRSEFEQTIWPLNIAVTASFGVVELGVGENMADTICRADVALYQAKQNGRNCVCLG</sequence>
<comment type="catalytic activity">
    <reaction evidence="5">
        <text>2 GTP = 3',3'-c-di-GMP + 2 diphosphate</text>
        <dbReference type="Rhea" id="RHEA:24898"/>
        <dbReference type="ChEBI" id="CHEBI:33019"/>
        <dbReference type="ChEBI" id="CHEBI:37565"/>
        <dbReference type="ChEBI" id="CHEBI:58805"/>
        <dbReference type="EC" id="2.7.7.65"/>
    </reaction>
</comment>
<evidence type="ECO:0000256" key="2">
    <source>
        <dbReference type="ARBA" id="ARBA00004665"/>
    </source>
</evidence>